<feature type="transmembrane region" description="Helical" evidence="1">
    <location>
        <begin position="12"/>
        <end position="33"/>
    </location>
</feature>
<comment type="caution">
    <text evidence="2">The sequence shown here is derived from an EMBL/GenBank/DDBJ whole genome shotgun (WGS) entry which is preliminary data.</text>
</comment>
<evidence type="ECO:0000313" key="2">
    <source>
        <dbReference type="EMBL" id="GAJ08005.1"/>
    </source>
</evidence>
<keyword evidence="1" id="KW-1133">Transmembrane helix</keyword>
<reference evidence="2" key="1">
    <citation type="journal article" date="2014" name="Front. Microbiol.">
        <title>High frequency of phylogenetically diverse reductive dehalogenase-homologous genes in deep subseafloor sedimentary metagenomes.</title>
        <authorList>
            <person name="Kawai M."/>
            <person name="Futagami T."/>
            <person name="Toyoda A."/>
            <person name="Takaki Y."/>
            <person name="Nishi S."/>
            <person name="Hori S."/>
            <person name="Arai W."/>
            <person name="Tsubouchi T."/>
            <person name="Morono Y."/>
            <person name="Uchiyama I."/>
            <person name="Ito T."/>
            <person name="Fujiyama A."/>
            <person name="Inagaki F."/>
            <person name="Takami H."/>
        </authorList>
    </citation>
    <scope>NUCLEOTIDE SEQUENCE</scope>
    <source>
        <strain evidence="2">Expedition CK06-06</strain>
    </source>
</reference>
<evidence type="ECO:0000256" key="1">
    <source>
        <dbReference type="SAM" id="Phobius"/>
    </source>
</evidence>
<evidence type="ECO:0008006" key="3">
    <source>
        <dbReference type="Google" id="ProtNLM"/>
    </source>
</evidence>
<dbReference type="EMBL" id="BARW01027991">
    <property type="protein sequence ID" value="GAJ08005.1"/>
    <property type="molecule type" value="Genomic_DNA"/>
</dbReference>
<keyword evidence="1" id="KW-0472">Membrane</keyword>
<dbReference type="AlphaFoldDB" id="X1VJJ8"/>
<proteinExistence type="predicted"/>
<sequence length="82" mass="9289">MTVETIGELWLFVMMIITAVIVSVFIIWLLIIWVQRGGDREIAGLFLTILIPTLIFCILGIISMLGIDLFTALQTYFDTPLK</sequence>
<feature type="transmembrane region" description="Helical" evidence="1">
    <location>
        <begin position="45"/>
        <end position="67"/>
    </location>
</feature>
<organism evidence="2">
    <name type="scientific">marine sediment metagenome</name>
    <dbReference type="NCBI Taxonomy" id="412755"/>
    <lineage>
        <taxon>unclassified sequences</taxon>
        <taxon>metagenomes</taxon>
        <taxon>ecological metagenomes</taxon>
    </lineage>
</organism>
<name>X1VJJ8_9ZZZZ</name>
<accession>X1VJJ8</accession>
<keyword evidence="1" id="KW-0812">Transmembrane</keyword>
<protein>
    <recommendedName>
        <fullName evidence="3">ABC transmembrane type-1 domain-containing protein</fullName>
    </recommendedName>
</protein>
<gene>
    <name evidence="2" type="ORF">S12H4_45289</name>
</gene>